<evidence type="ECO:0000256" key="2">
    <source>
        <dbReference type="ARBA" id="ARBA00022448"/>
    </source>
</evidence>
<keyword evidence="8 12" id="KW-0798">TonB box</keyword>
<dbReference type="CDD" id="cd01347">
    <property type="entry name" value="ligand_gated_channel"/>
    <property type="match status" value="1"/>
</dbReference>
<comment type="similarity">
    <text evidence="11 12">Belongs to the TonB-dependent receptor family.</text>
</comment>
<dbReference type="InterPro" id="IPR012910">
    <property type="entry name" value="Plug_dom"/>
</dbReference>
<dbReference type="PROSITE" id="PS52016">
    <property type="entry name" value="TONB_DEPENDENT_REC_3"/>
    <property type="match status" value="1"/>
</dbReference>
<dbReference type="InterPro" id="IPR000531">
    <property type="entry name" value="Beta-barrel_TonB"/>
</dbReference>
<proteinExistence type="inferred from homology"/>
<evidence type="ECO:0000256" key="5">
    <source>
        <dbReference type="ARBA" id="ARBA00022692"/>
    </source>
</evidence>
<keyword evidence="7" id="KW-0406">Ion transport</keyword>
<reference evidence="16 17" key="1">
    <citation type="submission" date="2013-03" db="EMBL/GenBank/DDBJ databases">
        <authorList>
            <person name="Le V."/>
        </authorList>
    </citation>
    <scope>NUCLEOTIDE SEQUENCE [LARGE SCALE GENOMIC DNA]</scope>
    <source>
        <strain evidence="16 17">BiD32</strain>
    </source>
</reference>
<sequence>MRNDVLSFRCAVRAGLLAGASTMFVLSSAPALAQDASTSDTNSNDIIVTAQKRAERLEEVPMSVSVVTGETLANSGVTSLRDLSNVTSGFVLGSAGAGAQPALRGITTAINGNFEGNIATYVDGVYQPAPISLNIDLPNIESVQVLKGPQGTFYGRNAAGGAILLTTAMPSDSWTGKAEFTYASFNDRRGNAYISGPLGENVGVGVAGYVRRSDSYVKLASRTTPGAATCCALPIEQEMLRVKLKADLSESFRAILAYSYVRVDDPHLMAFSPIENVNPGGSFVYTRPGGATLPTGLGIIATDLDTVAQFKQHESALTLELDTGVGTIKSITSYSQLKSDVRFDFDGSYIPANYGSSQFTGKTFQQAIDFTTSAIDKVDLSIGGMYFRDQTIYDPLAVNYSGLNPLNPGTTPGTIADYTAISTLDFKQTKDAFAIYADVTYRLTDKLYINVGGRYSHEKHDVYSSTTGIAILARAPINTSGTFSKFTPRASIRYEISPRTNAYFTYSKGFRSGVFNSTPPSCVNATPVASDCYLPARQESIESFEVGFKTAGNDYRFDIAGFYYNYTDLQISATRQTSAGTPVVDFVNAPKASIYGIDASFEFKPVENFTIRGSALYLHARYGDGFIFGGLGVNPAAAGLNVNTDPLKRFVNVNQNQDLSGLPMSRSPEFSGNLGMDYNIPHGDGGLRFSANLKYTSSYVLRNPSIWCQATPVTLAGVTSTYNCAGIPAGRLREQRFVQNGYALVNASITWTDPSDHYYVRIWGTNLTNHIYRQDANGSGSGTYAAQAEPRVFGGTIGAKF</sequence>
<keyword evidence="13" id="KW-0732">Signal</keyword>
<evidence type="ECO:0000313" key="17">
    <source>
        <dbReference type="Proteomes" id="UP000013201"/>
    </source>
</evidence>
<keyword evidence="4" id="KW-0410">Iron transport</keyword>
<dbReference type="GO" id="GO:0009279">
    <property type="term" value="C:cell outer membrane"/>
    <property type="evidence" value="ECO:0007669"/>
    <property type="project" value="UniProtKB-SubCell"/>
</dbReference>
<dbReference type="SUPFAM" id="SSF56935">
    <property type="entry name" value="Porins"/>
    <property type="match status" value="1"/>
</dbReference>
<evidence type="ECO:0000313" key="16">
    <source>
        <dbReference type="EMBL" id="CCW19631.1"/>
    </source>
</evidence>
<protein>
    <submittedName>
        <fullName evidence="16">TonB-dependent receptor</fullName>
    </submittedName>
</protein>
<evidence type="ECO:0000256" key="9">
    <source>
        <dbReference type="ARBA" id="ARBA00023136"/>
    </source>
</evidence>
<keyword evidence="17" id="KW-1185">Reference proteome</keyword>
<dbReference type="AlphaFoldDB" id="N1MRR8"/>
<dbReference type="Pfam" id="PF00593">
    <property type="entry name" value="TonB_dep_Rec_b-barrel"/>
    <property type="match status" value="1"/>
</dbReference>
<evidence type="ECO:0000256" key="6">
    <source>
        <dbReference type="ARBA" id="ARBA00023004"/>
    </source>
</evidence>
<keyword evidence="10 11" id="KW-0998">Cell outer membrane</keyword>
<keyword evidence="9 11" id="KW-0472">Membrane</keyword>
<evidence type="ECO:0000256" key="12">
    <source>
        <dbReference type="RuleBase" id="RU003357"/>
    </source>
</evidence>
<evidence type="ECO:0000259" key="14">
    <source>
        <dbReference type="Pfam" id="PF00593"/>
    </source>
</evidence>
<feature type="signal peptide" evidence="13">
    <location>
        <begin position="1"/>
        <end position="33"/>
    </location>
</feature>
<evidence type="ECO:0000256" key="4">
    <source>
        <dbReference type="ARBA" id="ARBA00022496"/>
    </source>
</evidence>
<dbReference type="InterPro" id="IPR036942">
    <property type="entry name" value="Beta-barrel_TonB_sf"/>
</dbReference>
<dbReference type="Gene3D" id="2.40.170.20">
    <property type="entry name" value="TonB-dependent receptor, beta-barrel domain"/>
    <property type="match status" value="1"/>
</dbReference>
<dbReference type="GO" id="GO:0006826">
    <property type="term" value="P:iron ion transport"/>
    <property type="evidence" value="ECO:0007669"/>
    <property type="project" value="UniProtKB-KW"/>
</dbReference>
<evidence type="ECO:0000256" key="8">
    <source>
        <dbReference type="ARBA" id="ARBA00023077"/>
    </source>
</evidence>
<accession>N1MRR8</accession>
<feature type="domain" description="TonB-dependent receptor plug" evidence="15">
    <location>
        <begin position="57"/>
        <end position="162"/>
    </location>
</feature>
<comment type="caution">
    <text evidence="16">The sequence shown here is derived from an EMBL/GenBank/DDBJ whole genome shotgun (WGS) entry which is preliminary data.</text>
</comment>
<keyword evidence="6" id="KW-0408">Iron</keyword>
<keyword evidence="5 11" id="KW-0812">Transmembrane</keyword>
<evidence type="ECO:0000256" key="10">
    <source>
        <dbReference type="ARBA" id="ARBA00023237"/>
    </source>
</evidence>
<evidence type="ECO:0000256" key="3">
    <source>
        <dbReference type="ARBA" id="ARBA00022452"/>
    </source>
</evidence>
<name>N1MRR8_9SPHN</name>
<evidence type="ECO:0000256" key="11">
    <source>
        <dbReference type="PROSITE-ProRule" id="PRU01360"/>
    </source>
</evidence>
<feature type="chain" id="PRO_5004109111" evidence="13">
    <location>
        <begin position="34"/>
        <end position="801"/>
    </location>
</feature>
<dbReference type="RefSeq" id="WP_006964618.1">
    <property type="nucleotide sequence ID" value="NZ_CAVK010000212.1"/>
</dbReference>
<gene>
    <name evidence="16" type="ORF">EBBID32_40000</name>
</gene>
<evidence type="ECO:0000259" key="15">
    <source>
        <dbReference type="Pfam" id="PF07715"/>
    </source>
</evidence>
<dbReference type="PANTHER" id="PTHR32552">
    <property type="entry name" value="FERRICHROME IRON RECEPTOR-RELATED"/>
    <property type="match status" value="1"/>
</dbReference>
<dbReference type="Proteomes" id="UP000013201">
    <property type="component" value="Unassembled WGS sequence"/>
</dbReference>
<reference evidence="17" key="2">
    <citation type="submission" date="2013-04" db="EMBL/GenBank/DDBJ databases">
        <title>Bisphenol A degrading Sphingobium sp. strain BiD32.</title>
        <authorList>
            <person name="Nielsen J.L."/>
            <person name="Zhou N.A."/>
            <person name="Kjeldal H."/>
        </authorList>
    </citation>
    <scope>NUCLEOTIDE SEQUENCE [LARGE SCALE GENOMIC DNA]</scope>
    <source>
        <strain evidence="17">BiD32</strain>
    </source>
</reference>
<keyword evidence="16" id="KW-0675">Receptor</keyword>
<evidence type="ECO:0000256" key="7">
    <source>
        <dbReference type="ARBA" id="ARBA00023065"/>
    </source>
</evidence>
<dbReference type="InterPro" id="IPR039426">
    <property type="entry name" value="TonB-dep_rcpt-like"/>
</dbReference>
<dbReference type="OrthoDB" id="7463630at2"/>
<dbReference type="EMBL" id="CAVK010000212">
    <property type="protein sequence ID" value="CCW19631.1"/>
    <property type="molecule type" value="Genomic_DNA"/>
</dbReference>
<dbReference type="Pfam" id="PF07715">
    <property type="entry name" value="Plug"/>
    <property type="match status" value="1"/>
</dbReference>
<dbReference type="PANTHER" id="PTHR32552:SF81">
    <property type="entry name" value="TONB-DEPENDENT OUTER MEMBRANE RECEPTOR"/>
    <property type="match status" value="1"/>
</dbReference>
<evidence type="ECO:0000256" key="1">
    <source>
        <dbReference type="ARBA" id="ARBA00004571"/>
    </source>
</evidence>
<keyword evidence="2 11" id="KW-0813">Transport</keyword>
<keyword evidence="3 11" id="KW-1134">Transmembrane beta strand</keyword>
<organism evidence="16 17">
    <name type="scientific">Sphingobium indicum BiD32</name>
    <dbReference type="NCBI Taxonomy" id="1301087"/>
    <lineage>
        <taxon>Bacteria</taxon>
        <taxon>Pseudomonadati</taxon>
        <taxon>Pseudomonadota</taxon>
        <taxon>Alphaproteobacteria</taxon>
        <taxon>Sphingomonadales</taxon>
        <taxon>Sphingomonadaceae</taxon>
        <taxon>Sphingobium</taxon>
    </lineage>
</organism>
<comment type="subcellular location">
    <subcellularLocation>
        <location evidence="1 11">Cell outer membrane</location>
        <topology evidence="1 11">Multi-pass membrane protein</topology>
    </subcellularLocation>
</comment>
<feature type="domain" description="TonB-dependent receptor-like beta-barrel" evidence="14">
    <location>
        <begin position="263"/>
        <end position="767"/>
    </location>
</feature>
<evidence type="ECO:0000256" key="13">
    <source>
        <dbReference type="SAM" id="SignalP"/>
    </source>
</evidence>